<sequence>MALNIARYKADLEKLLEDAGKLELALLVKIHGADELAKTLNNDAAESERKRIVTGLKKLPSFTVTYESWYSECLALIRQVLPDRLADFKEHFEAPKNRKDITYASYRIQDALKGLRVTRSPFDEVIVDHKAAIPHFQQQFAILKAAEKRFESSLFEIRQLVQADLFDSEIESARHLLKNKFLRAAGAVAGVVLEKHLLQVCNDHKVKVAKKNPGINDLNQLLKDAGVIDVPQWRHITLLGDIRNICDHNKQKEPTEQQVTDLIDGTDKVLKTIA</sequence>
<evidence type="ECO:0008006" key="3">
    <source>
        <dbReference type="Google" id="ProtNLM"/>
    </source>
</evidence>
<dbReference type="RefSeq" id="WP_302076693.1">
    <property type="nucleotide sequence ID" value="NZ_JAUKWQ010000002.1"/>
</dbReference>
<dbReference type="Proteomes" id="UP001169006">
    <property type="component" value="Unassembled WGS sequence"/>
</dbReference>
<reference evidence="1" key="2">
    <citation type="submission" date="2023-07" db="EMBL/GenBank/DDBJ databases">
        <authorList>
            <person name="Sun H."/>
        </authorList>
    </citation>
    <scope>NUCLEOTIDE SEQUENCE</scope>
    <source>
        <strain evidence="1">05753</strain>
    </source>
</reference>
<accession>A0ABT8SVV5</accession>
<proteinExistence type="predicted"/>
<comment type="caution">
    <text evidence="1">The sequence shown here is derived from an EMBL/GenBank/DDBJ whole genome shotgun (WGS) entry which is preliminary data.</text>
</comment>
<gene>
    <name evidence="1" type="ORF">Q2T52_10625</name>
</gene>
<reference evidence="1" key="1">
    <citation type="journal article" date="2015" name="Int. J. Syst. Evol. Microbiol.">
        <title>Rhizobium oryzicola sp. nov., potential plant-growth-promoting endophytic bacteria isolated from rice roots.</title>
        <authorList>
            <person name="Zhang X.X."/>
            <person name="Gao J.S."/>
            <person name="Cao Y.H."/>
            <person name="Sheirdil R.A."/>
            <person name="Wang X.C."/>
            <person name="Zhang L."/>
        </authorList>
    </citation>
    <scope>NUCLEOTIDE SEQUENCE</scope>
    <source>
        <strain evidence="1">05753</strain>
    </source>
</reference>
<dbReference type="EMBL" id="JAUKWQ010000002">
    <property type="protein sequence ID" value="MDO1582552.1"/>
    <property type="molecule type" value="Genomic_DNA"/>
</dbReference>
<organism evidence="1 2">
    <name type="scientific">Rhizobium oryzicola</name>
    <dbReference type="NCBI Taxonomy" id="1232668"/>
    <lineage>
        <taxon>Bacteria</taxon>
        <taxon>Pseudomonadati</taxon>
        <taxon>Pseudomonadota</taxon>
        <taxon>Alphaproteobacteria</taxon>
        <taxon>Hyphomicrobiales</taxon>
        <taxon>Rhizobiaceae</taxon>
        <taxon>Rhizobium/Agrobacterium group</taxon>
        <taxon>Rhizobium</taxon>
    </lineage>
</organism>
<keyword evidence="2" id="KW-1185">Reference proteome</keyword>
<protein>
    <recommendedName>
        <fullName evidence="3">DUF4145 domain-containing protein</fullName>
    </recommendedName>
</protein>
<name>A0ABT8SVV5_9HYPH</name>
<evidence type="ECO:0000313" key="2">
    <source>
        <dbReference type="Proteomes" id="UP001169006"/>
    </source>
</evidence>
<evidence type="ECO:0000313" key="1">
    <source>
        <dbReference type="EMBL" id="MDO1582552.1"/>
    </source>
</evidence>